<sequence>MKQKTMLWVVPAIMLFFAACDKQKDPASVIDDSLRCQLFGECQGNTTFGMVGDSWTDFALGLPVLVDLYDQLTEVHGYRITASNLAGLTLRTEWESRRGFERVIHNGGPNMRYMLLSLGGNDMIASEGEYSNIPEDIADVRLANYESRLRLLIMNGDLLKQSLYGGEPLTWIIHGYDYLNPLKENSCVNDYSQGPSSITQNQLPEYIITQFNARLQYLTTQIPNLRYIDARGTLGGPPYSDASLMFDCIHPNNDGFALYGAAYATRLDLLTGGAR</sequence>
<dbReference type="GO" id="GO:0016788">
    <property type="term" value="F:hydrolase activity, acting on ester bonds"/>
    <property type="evidence" value="ECO:0007669"/>
    <property type="project" value="UniProtKB-ARBA"/>
</dbReference>
<reference evidence="1 2" key="1">
    <citation type="submission" date="2019-10" db="EMBL/GenBank/DDBJ databases">
        <title>Extracellular Electron Transfer in a Candidatus Methanoperedens spp. Enrichment Culture.</title>
        <authorList>
            <person name="Berger S."/>
            <person name="Rangel Shaw D."/>
            <person name="Berben T."/>
            <person name="In 'T Zandt M."/>
            <person name="Frank J."/>
            <person name="Reimann J."/>
            <person name="Jetten M.S.M."/>
            <person name="Welte C.U."/>
        </authorList>
    </citation>
    <scope>NUCLEOTIDE SEQUENCE [LARGE SCALE GENOMIC DNA]</scope>
    <source>
        <strain evidence="1">SB12</strain>
    </source>
</reference>
<comment type="caution">
    <text evidence="1">The sequence shown here is derived from an EMBL/GenBank/DDBJ whole genome shotgun (WGS) entry which is preliminary data.</text>
</comment>
<dbReference type="Proteomes" id="UP000460298">
    <property type="component" value="Unassembled WGS sequence"/>
</dbReference>
<gene>
    <name evidence="1" type="ORF">F9K24_00335</name>
</gene>
<dbReference type="InterPro" id="IPR036514">
    <property type="entry name" value="SGNH_hydro_sf"/>
</dbReference>
<name>A0A833LYS6_9LEPT</name>
<dbReference type="AlphaFoldDB" id="A0A833LYS6"/>
<dbReference type="SUPFAM" id="SSF52266">
    <property type="entry name" value="SGNH hydrolase"/>
    <property type="match status" value="1"/>
</dbReference>
<dbReference type="EMBL" id="WBUI01000001">
    <property type="protein sequence ID" value="KAB2935208.1"/>
    <property type="molecule type" value="Genomic_DNA"/>
</dbReference>
<organism evidence="1 2">
    <name type="scientific">Leptonema illini</name>
    <dbReference type="NCBI Taxonomy" id="183"/>
    <lineage>
        <taxon>Bacteria</taxon>
        <taxon>Pseudomonadati</taxon>
        <taxon>Spirochaetota</taxon>
        <taxon>Spirochaetia</taxon>
        <taxon>Leptospirales</taxon>
        <taxon>Leptospiraceae</taxon>
        <taxon>Leptonema</taxon>
    </lineage>
</organism>
<evidence type="ECO:0000313" key="2">
    <source>
        <dbReference type="Proteomes" id="UP000460298"/>
    </source>
</evidence>
<proteinExistence type="predicted"/>
<dbReference type="Gene3D" id="3.40.50.1110">
    <property type="entry name" value="SGNH hydrolase"/>
    <property type="match status" value="1"/>
</dbReference>
<evidence type="ECO:0000313" key="1">
    <source>
        <dbReference type="EMBL" id="KAB2935208.1"/>
    </source>
</evidence>
<protein>
    <recommendedName>
        <fullName evidence="3">SGNH hydrolase-type esterase domain-containing protein</fullName>
    </recommendedName>
</protein>
<evidence type="ECO:0008006" key="3">
    <source>
        <dbReference type="Google" id="ProtNLM"/>
    </source>
</evidence>
<accession>A0A833LYS6</accession>
<dbReference type="PROSITE" id="PS51257">
    <property type="entry name" value="PROKAR_LIPOPROTEIN"/>
    <property type="match status" value="1"/>
</dbReference>